<dbReference type="Gene3D" id="3.40.50.11350">
    <property type="match status" value="1"/>
</dbReference>
<sequence length="304" mass="34890">MKKKIIVVPQAGLGNRMRVLASAVQLAKRDNRELWIAWPVNAALGCEMTDIFQSIGMEYSVPPKWINFLLTNIYRPGSNSRFFGLLKFVSKLFAGQTLFDDDIRDDRTNRVKQLKISSEESTVLIATCFPFGDQQVEETYNDYMKNEELAEQFANFKFSEILKERVKQEYQKIGEPYIGIHIRRTDHVHTIKDSPDENYIIQIDRYLAENPAQRFLLATDDEPTKILFKKKYGNQMHIFNHKIGRDDLEGIYGGVVELLMLANSSKIICSCKSSYSNTAIVLGAIKDIVYIDTHVFDIAKPMQA</sequence>
<dbReference type="STRING" id="408657.SAMN04487995_0438"/>
<dbReference type="EMBL" id="FNXY01000001">
    <property type="protein sequence ID" value="SEI40494.1"/>
    <property type="molecule type" value="Genomic_DNA"/>
</dbReference>
<dbReference type="OrthoDB" id="1432594at2"/>
<name>A0A1H6QHQ7_9BACT</name>
<protein>
    <recommendedName>
        <fullName evidence="3">Nodulation protein Z (NodZ)</fullName>
    </recommendedName>
</protein>
<evidence type="ECO:0000313" key="1">
    <source>
        <dbReference type="EMBL" id="SEI40494.1"/>
    </source>
</evidence>
<accession>A0A1H6QHQ7</accession>
<proteinExistence type="predicted"/>
<dbReference type="RefSeq" id="WP_090331479.1">
    <property type="nucleotide sequence ID" value="NZ_FNXY01000001.1"/>
</dbReference>
<reference evidence="1 2" key="1">
    <citation type="submission" date="2016-10" db="EMBL/GenBank/DDBJ databases">
        <authorList>
            <person name="de Groot N.N."/>
        </authorList>
    </citation>
    <scope>NUCLEOTIDE SEQUENCE [LARGE SCALE GENOMIC DNA]</scope>
    <source>
        <strain evidence="1 2">DSM 19938</strain>
    </source>
</reference>
<organism evidence="1 2">
    <name type="scientific">Dyadobacter koreensis</name>
    <dbReference type="NCBI Taxonomy" id="408657"/>
    <lineage>
        <taxon>Bacteria</taxon>
        <taxon>Pseudomonadati</taxon>
        <taxon>Bacteroidota</taxon>
        <taxon>Cytophagia</taxon>
        <taxon>Cytophagales</taxon>
        <taxon>Spirosomataceae</taxon>
        <taxon>Dyadobacter</taxon>
    </lineage>
</organism>
<evidence type="ECO:0000313" key="2">
    <source>
        <dbReference type="Proteomes" id="UP000199532"/>
    </source>
</evidence>
<dbReference type="Proteomes" id="UP000199532">
    <property type="component" value="Unassembled WGS sequence"/>
</dbReference>
<dbReference type="AlphaFoldDB" id="A0A1H6QHQ7"/>
<dbReference type="Gene3D" id="3.40.50.11340">
    <property type="match status" value="1"/>
</dbReference>
<keyword evidence="2" id="KW-1185">Reference proteome</keyword>
<evidence type="ECO:0008006" key="3">
    <source>
        <dbReference type="Google" id="ProtNLM"/>
    </source>
</evidence>
<gene>
    <name evidence="1" type="ORF">SAMN04487995_0438</name>
</gene>